<dbReference type="Gene3D" id="3.20.20.80">
    <property type="entry name" value="Glycosidases"/>
    <property type="match status" value="1"/>
</dbReference>
<feature type="chain" id="PRO_5046247566" evidence="1">
    <location>
        <begin position="26"/>
        <end position="652"/>
    </location>
</feature>
<evidence type="ECO:0000256" key="1">
    <source>
        <dbReference type="SAM" id="SignalP"/>
    </source>
</evidence>
<keyword evidence="3" id="KW-1185">Reference proteome</keyword>
<dbReference type="InterPro" id="IPR017853">
    <property type="entry name" value="GH"/>
</dbReference>
<evidence type="ECO:0000313" key="3">
    <source>
        <dbReference type="Proteomes" id="UP000248090"/>
    </source>
</evidence>
<organism evidence="2 3">
    <name type="scientific">Pokkaliibacter plantistimulans</name>
    <dbReference type="NCBI Taxonomy" id="1635171"/>
    <lineage>
        <taxon>Bacteria</taxon>
        <taxon>Pseudomonadati</taxon>
        <taxon>Pseudomonadota</taxon>
        <taxon>Gammaproteobacteria</taxon>
        <taxon>Oceanospirillales</taxon>
        <taxon>Balneatrichaceae</taxon>
        <taxon>Pokkaliibacter</taxon>
    </lineage>
</organism>
<dbReference type="Proteomes" id="UP000248090">
    <property type="component" value="Unassembled WGS sequence"/>
</dbReference>
<reference evidence="2 3" key="1">
    <citation type="submission" date="2015-03" db="EMBL/GenBank/DDBJ databases">
        <authorList>
            <person name="Krishnan R."/>
            <person name="Midha S."/>
            <person name="Patil P.B."/>
            <person name="Rameshkumar N."/>
        </authorList>
    </citation>
    <scope>NUCLEOTIDE SEQUENCE [LARGE SCALE GENOMIC DNA]</scope>
    <source>
        <strain evidence="2 3">L1E11</strain>
    </source>
</reference>
<evidence type="ECO:0000313" key="2">
    <source>
        <dbReference type="EMBL" id="PXF32856.1"/>
    </source>
</evidence>
<dbReference type="EMBL" id="LAPT01000006">
    <property type="protein sequence ID" value="PXF32856.1"/>
    <property type="molecule type" value="Genomic_DNA"/>
</dbReference>
<dbReference type="SUPFAM" id="SSF51445">
    <property type="entry name" value="(Trans)glycosidases"/>
    <property type="match status" value="1"/>
</dbReference>
<name>A0ABX5M5C9_9GAMM</name>
<keyword evidence="1" id="KW-0732">Signal</keyword>
<feature type="signal peptide" evidence="1">
    <location>
        <begin position="1"/>
        <end position="25"/>
    </location>
</feature>
<gene>
    <name evidence="2" type="ORF">WH50_02165</name>
</gene>
<comment type="caution">
    <text evidence="2">The sequence shown here is derived from an EMBL/GenBank/DDBJ whole genome shotgun (WGS) entry which is preliminary data.</text>
</comment>
<protein>
    <submittedName>
        <fullName evidence="2">Uncharacterized protein</fullName>
    </submittedName>
</protein>
<proteinExistence type="predicted"/>
<sequence>MNIRRLRLLQLCIATILVISNLAHASPLPWSNLRAVQLYIFPAAATTLQIDWRAAWLADANQDRLFVLDAQGQLLDEQTLDAGNANGSHTTSLTGQGPYQVVIPGYSFRNFRLAAPQSAILLQPSKVHFSLTAEQRNSELYFQTKAGEQAILGGKYQDKGISAYSLRRLSDGKQLQLPLSQTLQRGFQYDRLPLPVSQQREVWQLTLNGTGKAAFWLDGTANLFAQSPGDLRDVNFATGQVSLTLGTHANGKTPKLGFYDFNASQLPRAMLQSLAALKPRFLGAYSFYDALNRDPFRQDDNMQTLQRMGMEDSVTLLAGTGMNGAQRGRLDATDDVKRGLAAWLNMRIRLQNGGLHYISFADEPNNVYPDYASYERYFRQMAQFVRSYPGAYEAGVRIAAPASANFVNTPFSDGAAQRKGIDWARQLLADNPGLVDAVAWHEWDHSKDLLATRWYRHSVQQAAQLVGSHPDGSARLPLYIDQTNIGSGNSTSPYQQDTFYADLWWTSVVINSAMDGKLSGLAWFLTVDDDNHHKGIVGFDNGQFTLRPVARAMAFINRFWKPITLPLQNSAFEVDAMAMTDNRSISILAVNKAARMQHVTLPSKSLCANTSLNLTILTVEGETSGHFVCRQGQLSFTVPPQSLFALHWNNAP</sequence>
<dbReference type="RefSeq" id="WP_133251216.1">
    <property type="nucleotide sequence ID" value="NZ_CP177354.1"/>
</dbReference>
<accession>A0ABX5M5C9</accession>